<sequence length="133" mass="15342">MIQKEQAWQLRHEVMWPEKDLDYVKLEDDDEGTHFGLFDGEQLIAVVSLFVNGEEAQFRKFATLASHQNKGYGSRLLTYMLGEAECAGVNRIYCNARSGKVPFYERFGFTVTEQTFTKSGKDYIVMERFFGTS</sequence>
<dbReference type="Pfam" id="PF00583">
    <property type="entry name" value="Acetyltransf_1"/>
    <property type="match status" value="1"/>
</dbReference>
<organism evidence="4 5">
    <name type="scientific">Paenibacillus sophorae</name>
    <dbReference type="NCBI Taxonomy" id="1333845"/>
    <lineage>
        <taxon>Bacteria</taxon>
        <taxon>Bacillati</taxon>
        <taxon>Bacillota</taxon>
        <taxon>Bacilli</taxon>
        <taxon>Bacillales</taxon>
        <taxon>Paenibacillaceae</taxon>
        <taxon>Paenibacillus</taxon>
    </lineage>
</organism>
<dbReference type="Gene3D" id="3.40.630.30">
    <property type="match status" value="1"/>
</dbReference>
<dbReference type="RefSeq" id="WP_246590604.1">
    <property type="nucleotide sequence ID" value="NZ_CP076607.1"/>
</dbReference>
<protein>
    <submittedName>
        <fullName evidence="4">Predicted N-acyltransferase, GNAT family</fullName>
    </submittedName>
</protein>
<dbReference type="InterPro" id="IPR016181">
    <property type="entry name" value="Acyl_CoA_acyltransferase"/>
</dbReference>
<dbReference type="PROSITE" id="PS51186">
    <property type="entry name" value="GNAT"/>
    <property type="match status" value="1"/>
</dbReference>
<dbReference type="EMBL" id="FODH01000012">
    <property type="protein sequence ID" value="SEO82890.1"/>
    <property type="molecule type" value="Genomic_DNA"/>
</dbReference>
<feature type="domain" description="N-acetyltransferase" evidence="3">
    <location>
        <begin position="1"/>
        <end position="131"/>
    </location>
</feature>
<dbReference type="SUPFAM" id="SSF55729">
    <property type="entry name" value="Acyl-CoA N-acyltransferases (Nat)"/>
    <property type="match status" value="1"/>
</dbReference>
<evidence type="ECO:0000313" key="5">
    <source>
        <dbReference type="Proteomes" id="UP000198809"/>
    </source>
</evidence>
<proteinExistence type="predicted"/>
<evidence type="ECO:0000313" key="4">
    <source>
        <dbReference type="EMBL" id="SEO82890.1"/>
    </source>
</evidence>
<dbReference type="PANTHER" id="PTHR43420">
    <property type="entry name" value="ACETYLTRANSFERASE"/>
    <property type="match status" value="1"/>
</dbReference>
<dbReference type="CDD" id="cd04301">
    <property type="entry name" value="NAT_SF"/>
    <property type="match status" value="1"/>
</dbReference>
<evidence type="ECO:0000256" key="1">
    <source>
        <dbReference type="ARBA" id="ARBA00022679"/>
    </source>
</evidence>
<evidence type="ECO:0000259" key="3">
    <source>
        <dbReference type="PROSITE" id="PS51186"/>
    </source>
</evidence>
<dbReference type="InterPro" id="IPR050680">
    <property type="entry name" value="YpeA/RimI_acetyltransf"/>
</dbReference>
<dbReference type="AlphaFoldDB" id="A0A1H8SVV9"/>
<dbReference type="InterPro" id="IPR000182">
    <property type="entry name" value="GNAT_dom"/>
</dbReference>
<keyword evidence="1 4" id="KW-0808">Transferase</keyword>
<dbReference type="PANTHER" id="PTHR43420:SF42">
    <property type="entry name" value="N-ACETYLTRANSFERASE DOMAIN-CONTAINING PROTEIN"/>
    <property type="match status" value="1"/>
</dbReference>
<reference evidence="4 5" key="1">
    <citation type="submission" date="2016-10" db="EMBL/GenBank/DDBJ databases">
        <authorList>
            <person name="de Groot N.N."/>
        </authorList>
    </citation>
    <scope>NUCLEOTIDE SEQUENCE [LARGE SCALE GENOMIC DNA]</scope>
    <source>
        <strain evidence="4 5">CGMCC 1.10238</strain>
    </source>
</reference>
<evidence type="ECO:0000256" key="2">
    <source>
        <dbReference type="ARBA" id="ARBA00023315"/>
    </source>
</evidence>
<dbReference type="Proteomes" id="UP000198809">
    <property type="component" value="Unassembled WGS sequence"/>
</dbReference>
<gene>
    <name evidence="4" type="ORF">SAMN04487895_112135</name>
</gene>
<dbReference type="GO" id="GO:0016747">
    <property type="term" value="F:acyltransferase activity, transferring groups other than amino-acyl groups"/>
    <property type="evidence" value="ECO:0007669"/>
    <property type="project" value="InterPro"/>
</dbReference>
<dbReference type="STRING" id="1333845.SAMN04487895_112135"/>
<accession>A0A1H8SVV9</accession>
<name>A0A1H8SVV9_9BACL</name>
<keyword evidence="2 4" id="KW-0012">Acyltransferase</keyword>